<evidence type="ECO:0000313" key="2">
    <source>
        <dbReference type="EMBL" id="TBU32414.1"/>
    </source>
</evidence>
<feature type="chain" id="PRO_5020331273" description="Secreted protein" evidence="1">
    <location>
        <begin position="31"/>
        <end position="173"/>
    </location>
</feature>
<keyword evidence="1" id="KW-0732">Signal</keyword>
<sequence>MLSSRLLPSQLHLLYFCLFVFLPYPPKNNAVQDPVCTLHSHHLCVPSGRLLDIPGCSGDVGGFLPDFWHFLAFAWQNSSSRLSPSSSRHLIGVEYTACHGQRPMNNRLWTSTATHGLLSSTEDAEAMNLRAALTTITSRISSLTGGNCTCPVPQRRAAQRDGNTATSVLSVRV</sequence>
<accession>A0A4Q9MWG9</accession>
<dbReference type="AlphaFoldDB" id="A0A4Q9MWG9"/>
<dbReference type="Proteomes" id="UP000292957">
    <property type="component" value="Unassembled WGS sequence"/>
</dbReference>
<gene>
    <name evidence="2" type="ORF">BD311DRAFT_32706</name>
</gene>
<protein>
    <recommendedName>
        <fullName evidence="3">Secreted protein</fullName>
    </recommendedName>
</protein>
<evidence type="ECO:0008006" key="3">
    <source>
        <dbReference type="Google" id="ProtNLM"/>
    </source>
</evidence>
<organism evidence="2">
    <name type="scientific">Dichomitus squalens</name>
    <dbReference type="NCBI Taxonomy" id="114155"/>
    <lineage>
        <taxon>Eukaryota</taxon>
        <taxon>Fungi</taxon>
        <taxon>Dikarya</taxon>
        <taxon>Basidiomycota</taxon>
        <taxon>Agaricomycotina</taxon>
        <taxon>Agaricomycetes</taxon>
        <taxon>Polyporales</taxon>
        <taxon>Polyporaceae</taxon>
        <taxon>Dichomitus</taxon>
    </lineage>
</organism>
<proteinExistence type="predicted"/>
<reference evidence="2" key="1">
    <citation type="submission" date="2019-01" db="EMBL/GenBank/DDBJ databases">
        <title>Draft genome sequences of three monokaryotic isolates of the white-rot basidiomycete fungus Dichomitus squalens.</title>
        <authorList>
            <consortium name="DOE Joint Genome Institute"/>
            <person name="Lopez S.C."/>
            <person name="Andreopoulos B."/>
            <person name="Pangilinan J."/>
            <person name="Lipzen A."/>
            <person name="Riley R."/>
            <person name="Ahrendt S."/>
            <person name="Ng V."/>
            <person name="Barry K."/>
            <person name="Daum C."/>
            <person name="Grigoriev I.V."/>
            <person name="Hilden K.S."/>
            <person name="Makela M.R."/>
            <person name="de Vries R.P."/>
        </authorList>
    </citation>
    <scope>NUCLEOTIDE SEQUENCE [LARGE SCALE GENOMIC DNA]</scope>
    <source>
        <strain evidence="2">OM18370.1</strain>
    </source>
</reference>
<evidence type="ECO:0000256" key="1">
    <source>
        <dbReference type="SAM" id="SignalP"/>
    </source>
</evidence>
<name>A0A4Q9MWG9_9APHY</name>
<feature type="signal peptide" evidence="1">
    <location>
        <begin position="1"/>
        <end position="30"/>
    </location>
</feature>
<dbReference type="EMBL" id="ML143395">
    <property type="protein sequence ID" value="TBU32414.1"/>
    <property type="molecule type" value="Genomic_DNA"/>
</dbReference>